<dbReference type="Proteomes" id="UP000664132">
    <property type="component" value="Unassembled WGS sequence"/>
</dbReference>
<organism evidence="2 3">
    <name type="scientific">Cadophora malorum</name>
    <dbReference type="NCBI Taxonomy" id="108018"/>
    <lineage>
        <taxon>Eukaryota</taxon>
        <taxon>Fungi</taxon>
        <taxon>Dikarya</taxon>
        <taxon>Ascomycota</taxon>
        <taxon>Pezizomycotina</taxon>
        <taxon>Leotiomycetes</taxon>
        <taxon>Helotiales</taxon>
        <taxon>Ploettnerulaceae</taxon>
        <taxon>Cadophora</taxon>
    </lineage>
</organism>
<dbReference type="AlphaFoldDB" id="A0A8H7TE89"/>
<proteinExistence type="predicted"/>
<gene>
    <name evidence="2" type="ORF">IFR04_008862</name>
</gene>
<sequence length="175" mass="20151">MDPMPHPEEEMVVDEDTFLNNTSNIDPRLLTQSQSQSPASVTTSQRTSNPTVPTQSFPLTDFYEYRHAGCLCKVKPETFPGIKMQFWEPPPSKRSVNPPGHATKLWIIWPLHCKMCSWDVSQRIFYTTQARCQAISEKPIQEEIKNCLIAYEEGHRDVRIQTLNMTLDWSEIHGS</sequence>
<dbReference type="EMBL" id="JAFJYH010000139">
    <property type="protein sequence ID" value="KAG4418042.1"/>
    <property type="molecule type" value="Genomic_DNA"/>
</dbReference>
<name>A0A8H7TE89_9HELO</name>
<keyword evidence="3" id="KW-1185">Reference proteome</keyword>
<feature type="region of interest" description="Disordered" evidence="1">
    <location>
        <begin position="1"/>
        <end position="53"/>
    </location>
</feature>
<protein>
    <submittedName>
        <fullName evidence="2">Uncharacterized protein</fullName>
    </submittedName>
</protein>
<evidence type="ECO:0000313" key="2">
    <source>
        <dbReference type="EMBL" id="KAG4418042.1"/>
    </source>
</evidence>
<accession>A0A8H7TE89</accession>
<feature type="compositionally biased region" description="Polar residues" evidence="1">
    <location>
        <begin position="18"/>
        <end position="53"/>
    </location>
</feature>
<dbReference type="OrthoDB" id="3531036at2759"/>
<evidence type="ECO:0000313" key="3">
    <source>
        <dbReference type="Proteomes" id="UP000664132"/>
    </source>
</evidence>
<evidence type="ECO:0000256" key="1">
    <source>
        <dbReference type="SAM" id="MobiDB-lite"/>
    </source>
</evidence>
<reference evidence="2" key="1">
    <citation type="submission" date="2021-02" db="EMBL/GenBank/DDBJ databases">
        <title>Genome sequence Cadophora malorum strain M34.</title>
        <authorList>
            <person name="Stefanovic E."/>
            <person name="Vu D."/>
            <person name="Scully C."/>
            <person name="Dijksterhuis J."/>
            <person name="Roader J."/>
            <person name="Houbraken J."/>
        </authorList>
    </citation>
    <scope>NUCLEOTIDE SEQUENCE</scope>
    <source>
        <strain evidence="2">M34</strain>
    </source>
</reference>
<comment type="caution">
    <text evidence="2">The sequence shown here is derived from an EMBL/GenBank/DDBJ whole genome shotgun (WGS) entry which is preliminary data.</text>
</comment>